<reference evidence="12" key="1">
    <citation type="submission" date="2018-06" db="EMBL/GenBank/DDBJ databases">
        <authorList>
            <person name="Zhirakovskaya E."/>
        </authorList>
    </citation>
    <scope>NUCLEOTIDE SEQUENCE</scope>
</reference>
<evidence type="ECO:0000256" key="2">
    <source>
        <dbReference type="ARBA" id="ARBA00022466"/>
    </source>
</evidence>
<sequence length="140" mass="15531">MRGMEDSLTIGALAKRAGVNVETVRYYQRIGLLLEPPKPLQGYRRYPLQIVSRIHFIKRAQELGFSLKEIAELLVLNDGCCSTARQIAEIKCEVVAARLEDLQRLHLTLTTMIDACYQSEAAGGSCALIDALTDLPDPLD</sequence>
<keyword evidence="2" id="KW-0475">Mercuric resistance</keyword>
<dbReference type="PANTHER" id="PTHR30204:SF69">
    <property type="entry name" value="MERR-FAMILY TRANSCRIPTIONAL REGULATOR"/>
    <property type="match status" value="1"/>
</dbReference>
<dbReference type="InterPro" id="IPR000551">
    <property type="entry name" value="MerR-type_HTH_dom"/>
</dbReference>
<dbReference type="PROSITE" id="PS00552">
    <property type="entry name" value="HTH_MERR_1"/>
    <property type="match status" value="1"/>
</dbReference>
<evidence type="ECO:0000256" key="10">
    <source>
        <dbReference type="ARBA" id="ARBA00024874"/>
    </source>
</evidence>
<dbReference type="SUPFAM" id="SSF46955">
    <property type="entry name" value="Putative DNA-binding domain"/>
    <property type="match status" value="1"/>
</dbReference>
<dbReference type="InterPro" id="IPR009061">
    <property type="entry name" value="DNA-bd_dom_put_sf"/>
</dbReference>
<evidence type="ECO:0000256" key="8">
    <source>
        <dbReference type="ARBA" id="ARBA00023159"/>
    </source>
</evidence>
<evidence type="ECO:0000256" key="1">
    <source>
        <dbReference type="ARBA" id="ARBA00017146"/>
    </source>
</evidence>
<evidence type="ECO:0000256" key="9">
    <source>
        <dbReference type="ARBA" id="ARBA00023163"/>
    </source>
</evidence>
<evidence type="ECO:0000256" key="3">
    <source>
        <dbReference type="ARBA" id="ARBA00022491"/>
    </source>
</evidence>
<dbReference type="PROSITE" id="PS50937">
    <property type="entry name" value="HTH_MERR_2"/>
    <property type="match status" value="1"/>
</dbReference>
<evidence type="ECO:0000256" key="6">
    <source>
        <dbReference type="ARBA" id="ARBA00023015"/>
    </source>
</evidence>
<comment type="function">
    <text evidence="10">Mediates the mercuric-dependent induction of mercury resistance operon. In the absence of mercury MerR represses transcription by binding tightly to the mer operator region; when mercury is present the dimeric complex binds a single ion and becomes a potent transcriptional activator, while remaining bound to the mer site.</text>
</comment>
<keyword evidence="9" id="KW-0804">Transcription</keyword>
<dbReference type="InterPro" id="IPR047057">
    <property type="entry name" value="MerR_fam"/>
</dbReference>
<dbReference type="InterPro" id="IPR011794">
    <property type="entry name" value="MerR"/>
</dbReference>
<dbReference type="PRINTS" id="PR00040">
    <property type="entry name" value="HTHMERR"/>
</dbReference>
<keyword evidence="4" id="KW-0479">Metal-binding</keyword>
<dbReference type="Gene3D" id="1.10.1660.10">
    <property type="match status" value="1"/>
</dbReference>
<feature type="domain" description="HTH merR-type" evidence="11">
    <location>
        <begin position="7"/>
        <end position="76"/>
    </location>
</feature>
<dbReference type="PANTHER" id="PTHR30204">
    <property type="entry name" value="REDOX-CYCLING DRUG-SENSING TRANSCRIPTIONAL ACTIVATOR SOXR"/>
    <property type="match status" value="1"/>
</dbReference>
<organism evidence="12">
    <name type="scientific">hydrothermal vent metagenome</name>
    <dbReference type="NCBI Taxonomy" id="652676"/>
    <lineage>
        <taxon>unclassified sequences</taxon>
        <taxon>metagenomes</taxon>
        <taxon>ecological metagenomes</taxon>
    </lineage>
</organism>
<proteinExistence type="predicted"/>
<accession>A0A3B0ZGC9</accession>
<dbReference type="Pfam" id="PF13411">
    <property type="entry name" value="MerR_1"/>
    <property type="match status" value="1"/>
</dbReference>
<keyword evidence="3" id="KW-0678">Repressor</keyword>
<keyword evidence="7" id="KW-0238">DNA-binding</keyword>
<evidence type="ECO:0000256" key="7">
    <source>
        <dbReference type="ARBA" id="ARBA00023125"/>
    </source>
</evidence>
<keyword evidence="8" id="KW-0010">Activator</keyword>
<keyword evidence="6" id="KW-0805">Transcription regulation</keyword>
<keyword evidence="5" id="KW-0476">Mercury</keyword>
<dbReference type="SMART" id="SM00422">
    <property type="entry name" value="HTH_MERR"/>
    <property type="match status" value="1"/>
</dbReference>
<dbReference type="GO" id="GO:0003677">
    <property type="term" value="F:DNA binding"/>
    <property type="evidence" value="ECO:0007669"/>
    <property type="project" value="UniProtKB-KW"/>
</dbReference>
<evidence type="ECO:0000259" key="11">
    <source>
        <dbReference type="PROSITE" id="PS50937"/>
    </source>
</evidence>
<evidence type="ECO:0000256" key="5">
    <source>
        <dbReference type="ARBA" id="ARBA00022914"/>
    </source>
</evidence>
<evidence type="ECO:0000256" key="4">
    <source>
        <dbReference type="ARBA" id="ARBA00022723"/>
    </source>
</evidence>
<dbReference type="AlphaFoldDB" id="A0A3B0ZGC9"/>
<dbReference type="EMBL" id="UOFN01000118">
    <property type="protein sequence ID" value="VAW79736.1"/>
    <property type="molecule type" value="Genomic_DNA"/>
</dbReference>
<dbReference type="GO" id="GO:0045340">
    <property type="term" value="F:mercury ion binding"/>
    <property type="evidence" value="ECO:0007669"/>
    <property type="project" value="InterPro"/>
</dbReference>
<evidence type="ECO:0000313" key="12">
    <source>
        <dbReference type="EMBL" id="VAW79736.1"/>
    </source>
</evidence>
<dbReference type="GO" id="GO:0046689">
    <property type="term" value="P:response to mercury ion"/>
    <property type="evidence" value="ECO:0007669"/>
    <property type="project" value="UniProtKB-KW"/>
</dbReference>
<gene>
    <name evidence="12" type="ORF">MNBD_GAMMA15-873</name>
</gene>
<dbReference type="GO" id="GO:0003700">
    <property type="term" value="F:DNA-binding transcription factor activity"/>
    <property type="evidence" value="ECO:0007669"/>
    <property type="project" value="InterPro"/>
</dbReference>
<dbReference type="CDD" id="cd04783">
    <property type="entry name" value="HTH_MerR1"/>
    <property type="match status" value="1"/>
</dbReference>
<name>A0A3B0ZGC9_9ZZZZ</name>
<protein>
    <recommendedName>
        <fullName evidence="1">Mercuric resistance operon regulatory protein</fullName>
    </recommendedName>
</protein>